<dbReference type="EMBL" id="CAKLBC010001453">
    <property type="protein sequence ID" value="CAH0492067.1"/>
    <property type="molecule type" value="Genomic_DNA"/>
</dbReference>
<gene>
    <name evidence="2" type="ORF">PFR001_LOCUS7290</name>
</gene>
<comment type="caution">
    <text evidence="2">The sequence shown here is derived from an EMBL/GenBank/DDBJ whole genome shotgun (WGS) entry which is preliminary data.</text>
</comment>
<sequence>MAKIQARNVDDALYQRIEQSAMKNERSLEGEIRTALRDYYQPVVSQEPMMSERERWQHETGKRLRWLFDRLMADNYFRDYAGGRTLDTFDLVRLGRQLNTSPGLLMDIMDGLQELTFELADVIAEKFGSSAEWLLGESGQPFPFVDIGSVGYREFFFPDESKSDYTFEFLRIAGGMHDGTLLILRQDVQTKRITPGVINDFHLSSGMGSGGYGNMKRFLLLLKTEGARLSINTFDWTPEHPNFGFSTVIGQHHHVYFQDSPHRSSARWLQQVFNGEDPGDWFSTGWSSVLREIAAGAATNEEMSRLDEAYPPGSVVICRQDLPEDGMVRLPTRLEVRETVISRKADLTTGRGVATWITHGSTAPGLTLTYMFKQRKNGSGYYSRIDPASMAVSMPAVGPEGEKTVLEGFRRRLPAGEEFAPFSQTEITDFPSYVVRKPGEPVSYCHKEKQK</sequence>
<keyword evidence="3" id="KW-1185">Reference proteome</keyword>
<name>A0ABN8CDB8_9STRA</name>
<accession>A0ABN8CDB8</accession>
<evidence type="ECO:0000313" key="2">
    <source>
        <dbReference type="EMBL" id="CAH0492067.1"/>
    </source>
</evidence>
<dbReference type="InterPro" id="IPR010985">
    <property type="entry name" value="Ribbon_hlx_hlx"/>
</dbReference>
<protein>
    <recommendedName>
        <fullName evidence="1">Antitoxin FitA-like ribbon-helix-helix domain-containing protein</fullName>
    </recommendedName>
</protein>
<dbReference type="SUPFAM" id="SSF47598">
    <property type="entry name" value="Ribbon-helix-helix"/>
    <property type="match status" value="1"/>
</dbReference>
<evidence type="ECO:0000313" key="3">
    <source>
        <dbReference type="Proteomes" id="UP001157938"/>
    </source>
</evidence>
<dbReference type="InterPro" id="IPR053853">
    <property type="entry name" value="FitA-like_RHH"/>
</dbReference>
<evidence type="ECO:0000259" key="1">
    <source>
        <dbReference type="Pfam" id="PF22513"/>
    </source>
</evidence>
<dbReference type="Pfam" id="PF22513">
    <property type="entry name" value="FitA-like_RHH"/>
    <property type="match status" value="1"/>
</dbReference>
<dbReference type="Proteomes" id="UP001157938">
    <property type="component" value="Unassembled WGS sequence"/>
</dbReference>
<organism evidence="2 3">
    <name type="scientific">Peronospora farinosa</name>
    <dbReference type="NCBI Taxonomy" id="134698"/>
    <lineage>
        <taxon>Eukaryota</taxon>
        <taxon>Sar</taxon>
        <taxon>Stramenopiles</taxon>
        <taxon>Oomycota</taxon>
        <taxon>Peronosporomycetes</taxon>
        <taxon>Peronosporales</taxon>
        <taxon>Peronosporaceae</taxon>
        <taxon>Peronospora</taxon>
    </lineage>
</organism>
<feature type="domain" description="Antitoxin FitA-like ribbon-helix-helix" evidence="1">
    <location>
        <begin position="5"/>
        <end position="38"/>
    </location>
</feature>
<reference evidence="2 3" key="1">
    <citation type="submission" date="2021-11" db="EMBL/GenBank/DDBJ databases">
        <authorList>
            <person name="Islam A."/>
            <person name="Islam S."/>
            <person name="Flora M.S."/>
            <person name="Rahman M."/>
            <person name="Ziaur R.M."/>
            <person name="Epstein J.H."/>
            <person name="Hassan M."/>
            <person name="Klassen M."/>
            <person name="Woodard K."/>
            <person name="Webb A."/>
            <person name="Webby R.J."/>
            <person name="El Zowalaty M.E."/>
        </authorList>
    </citation>
    <scope>NUCLEOTIDE SEQUENCE [LARGE SCALE GENOMIC DNA]</scope>
    <source>
        <strain evidence="2">Pf1</strain>
    </source>
</reference>
<proteinExistence type="predicted"/>